<evidence type="ECO:0000313" key="2">
    <source>
        <dbReference type="Proteomes" id="UP000273811"/>
    </source>
</evidence>
<dbReference type="EMBL" id="QYTU02000019">
    <property type="protein sequence ID" value="RWR10402.1"/>
    <property type="molecule type" value="Genomic_DNA"/>
</dbReference>
<dbReference type="Proteomes" id="UP000273811">
    <property type="component" value="Unassembled WGS sequence"/>
</dbReference>
<accession>A0A443IS66</accession>
<name>A0A443IS66_9BACI</name>
<dbReference type="OrthoDB" id="2936667at2"/>
<gene>
    <name evidence="1" type="ORF">D4N35_009890</name>
</gene>
<reference evidence="1" key="1">
    <citation type="submission" date="2018-12" db="EMBL/GenBank/DDBJ databases">
        <authorList>
            <person name="Sun L."/>
            <person name="Chen Z."/>
        </authorList>
    </citation>
    <scope>NUCLEOTIDE SEQUENCE [LARGE SCALE GENOMIC DNA]</scope>
    <source>
        <strain evidence="1">DSM 16012</strain>
    </source>
</reference>
<comment type="caution">
    <text evidence="1">The sequence shown here is derived from an EMBL/GenBank/DDBJ whole genome shotgun (WGS) entry which is preliminary data.</text>
</comment>
<evidence type="ECO:0000313" key="1">
    <source>
        <dbReference type="EMBL" id="RWR10402.1"/>
    </source>
</evidence>
<organism evidence="1 2">
    <name type="scientific">Siminovitchia fortis</name>
    <dbReference type="NCBI Taxonomy" id="254758"/>
    <lineage>
        <taxon>Bacteria</taxon>
        <taxon>Bacillati</taxon>
        <taxon>Bacillota</taxon>
        <taxon>Bacilli</taxon>
        <taxon>Bacillales</taxon>
        <taxon>Bacillaceae</taxon>
        <taxon>Siminovitchia</taxon>
    </lineage>
</organism>
<sequence>MSQMMSDFKRISDALYSSNEILQKEHLPEEAKRRLQEAEHSLNKAIYHVLSEKRNIAQK</sequence>
<dbReference type="AlphaFoldDB" id="A0A443IS66"/>
<dbReference type="RefSeq" id="WP_128205402.1">
    <property type="nucleotide sequence ID" value="NZ_CP126113.1"/>
</dbReference>
<protein>
    <submittedName>
        <fullName evidence="1">Uncharacterized protein</fullName>
    </submittedName>
</protein>
<keyword evidence="2" id="KW-1185">Reference proteome</keyword>
<proteinExistence type="predicted"/>